<evidence type="ECO:0000256" key="1">
    <source>
        <dbReference type="SAM" id="Phobius"/>
    </source>
</evidence>
<feature type="transmembrane region" description="Helical" evidence="1">
    <location>
        <begin position="48"/>
        <end position="67"/>
    </location>
</feature>
<reference evidence="2 3" key="1">
    <citation type="submission" date="2020-09" db="EMBL/GenBank/DDBJ databases">
        <title>Parvimonas S3374 sp. nov.</title>
        <authorList>
            <person name="Buhl M."/>
        </authorList>
    </citation>
    <scope>NUCLEOTIDE SEQUENCE [LARGE SCALE GENOMIC DNA]</scope>
    <source>
        <strain evidence="2 3">S3374</strain>
    </source>
</reference>
<keyword evidence="1" id="KW-0472">Membrane</keyword>
<dbReference type="Proteomes" id="UP000823123">
    <property type="component" value="Unassembled WGS sequence"/>
</dbReference>
<dbReference type="RefSeq" id="WP_201275376.1">
    <property type="nucleotide sequence ID" value="NZ_JACVDA010000008.1"/>
</dbReference>
<comment type="caution">
    <text evidence="2">The sequence shown here is derived from an EMBL/GenBank/DDBJ whole genome shotgun (WGS) entry which is preliminary data.</text>
</comment>
<organism evidence="2 3">
    <name type="scientific">Parvimonas parva</name>
    <dbReference type="NCBI Taxonomy" id="2769485"/>
    <lineage>
        <taxon>Bacteria</taxon>
        <taxon>Bacillati</taxon>
        <taxon>Bacillota</taxon>
        <taxon>Tissierellia</taxon>
        <taxon>Tissierellales</taxon>
        <taxon>Peptoniphilaceae</taxon>
        <taxon>Parvimonas</taxon>
    </lineage>
</organism>
<keyword evidence="1" id="KW-1133">Transmembrane helix</keyword>
<gene>
    <name evidence="2" type="ORF">IBJ83_03875</name>
</gene>
<dbReference type="EMBL" id="JACVDA010000008">
    <property type="protein sequence ID" value="MBK1468453.1"/>
    <property type="molecule type" value="Genomic_DNA"/>
</dbReference>
<evidence type="ECO:0000313" key="3">
    <source>
        <dbReference type="Proteomes" id="UP000823123"/>
    </source>
</evidence>
<proteinExistence type="predicted"/>
<protein>
    <submittedName>
        <fullName evidence="2">Uncharacterized protein</fullName>
    </submittedName>
</protein>
<accession>A0ABS1C932</accession>
<keyword evidence="3" id="KW-1185">Reference proteome</keyword>
<sequence>MLKKFFQKIRIYGDVDYKTYKEYLKTLDIDKIKDLKLRYKHKIIQSNTIFTSIVFTLTISSIGWIIYKSINFIQDVLKNSLNLEKTLYNNLIFGTIGFAILSCVMIFFIVYLLFVRNSNKSKKLDIIEEFLEEYNYKNKNKNKNKNEKEKEI</sequence>
<name>A0ABS1C932_9FIRM</name>
<evidence type="ECO:0000313" key="2">
    <source>
        <dbReference type="EMBL" id="MBK1468453.1"/>
    </source>
</evidence>
<feature type="transmembrane region" description="Helical" evidence="1">
    <location>
        <begin position="87"/>
        <end position="114"/>
    </location>
</feature>
<keyword evidence="1" id="KW-0812">Transmembrane</keyword>